<evidence type="ECO:0000313" key="3">
    <source>
        <dbReference type="Proteomes" id="UP000038487"/>
    </source>
</evidence>
<organism evidence="2 3">
    <name type="scientific">Mycobacteroides abscessus</name>
    <dbReference type="NCBI Taxonomy" id="36809"/>
    <lineage>
        <taxon>Bacteria</taxon>
        <taxon>Bacillati</taxon>
        <taxon>Actinomycetota</taxon>
        <taxon>Actinomycetes</taxon>
        <taxon>Mycobacteriales</taxon>
        <taxon>Mycobacteriaceae</taxon>
        <taxon>Mycobacteroides</taxon>
    </lineage>
</organism>
<dbReference type="Proteomes" id="UP000038487">
    <property type="component" value="Unassembled WGS sequence"/>
</dbReference>
<evidence type="ECO:0000313" key="2">
    <source>
        <dbReference type="EMBL" id="CPT67439.1"/>
    </source>
</evidence>
<dbReference type="RefSeq" id="WP_052536681.1">
    <property type="nucleotide sequence ID" value="NZ_CSUW01000016.1"/>
</dbReference>
<comment type="caution">
    <text evidence="2">The sequence shown here is derived from an EMBL/GenBank/DDBJ whole genome shotgun (WGS) entry which is preliminary data.</text>
</comment>
<dbReference type="EMBL" id="CSUW01000016">
    <property type="protein sequence ID" value="CPT67439.1"/>
    <property type="molecule type" value="Genomic_DNA"/>
</dbReference>
<protein>
    <submittedName>
        <fullName evidence="2">Uncharacterized protein</fullName>
    </submittedName>
</protein>
<evidence type="ECO:0000256" key="1">
    <source>
        <dbReference type="SAM" id="MobiDB-lite"/>
    </source>
</evidence>
<feature type="compositionally biased region" description="Basic residues" evidence="1">
    <location>
        <begin position="14"/>
        <end position="26"/>
    </location>
</feature>
<gene>
    <name evidence="2" type="ORF">ERS075527_05147</name>
</gene>
<proteinExistence type="predicted"/>
<dbReference type="AlphaFoldDB" id="A0AB33TES3"/>
<sequence length="73" mass="8220">MDTSSDEQEAARASVRRLARRRHRHETTRKRLDAEFYAAIKAARDLGVGATALARDAEVTRDGIYKICQTSND</sequence>
<name>A0AB33TES3_9MYCO</name>
<reference evidence="2 3" key="1">
    <citation type="submission" date="2015-03" db="EMBL/GenBank/DDBJ databases">
        <authorList>
            <consortium name="Pathogen Informatics"/>
            <person name="Murphy D."/>
        </authorList>
    </citation>
    <scope>NUCLEOTIDE SEQUENCE [LARGE SCALE GENOMIC DNA]</scope>
    <source>
        <strain evidence="2 3">PAP036</strain>
    </source>
</reference>
<feature type="region of interest" description="Disordered" evidence="1">
    <location>
        <begin position="1"/>
        <end position="26"/>
    </location>
</feature>
<accession>A0AB33TES3</accession>